<evidence type="ECO:0000313" key="3">
    <source>
        <dbReference type="Proteomes" id="UP001431783"/>
    </source>
</evidence>
<proteinExistence type="predicted"/>
<dbReference type="SUPFAM" id="SSF56672">
    <property type="entry name" value="DNA/RNA polymerases"/>
    <property type="match status" value="1"/>
</dbReference>
<feature type="domain" description="Reverse transcriptase" evidence="1">
    <location>
        <begin position="90"/>
        <end position="275"/>
    </location>
</feature>
<comment type="caution">
    <text evidence="2">The sequence shown here is derived from an EMBL/GenBank/DDBJ whole genome shotgun (WGS) entry which is preliminary data.</text>
</comment>
<dbReference type="CDD" id="cd01650">
    <property type="entry name" value="RT_nLTR_like"/>
    <property type="match status" value="1"/>
</dbReference>
<dbReference type="PROSITE" id="PS50878">
    <property type="entry name" value="RT_POL"/>
    <property type="match status" value="1"/>
</dbReference>
<dbReference type="EMBL" id="JARQZJ010000035">
    <property type="protein sequence ID" value="KAK9876042.1"/>
    <property type="molecule type" value="Genomic_DNA"/>
</dbReference>
<name>A0AAW1TWS9_9CUCU</name>
<organism evidence="2 3">
    <name type="scientific">Henosepilachna vigintioctopunctata</name>
    <dbReference type="NCBI Taxonomy" id="420089"/>
    <lineage>
        <taxon>Eukaryota</taxon>
        <taxon>Metazoa</taxon>
        <taxon>Ecdysozoa</taxon>
        <taxon>Arthropoda</taxon>
        <taxon>Hexapoda</taxon>
        <taxon>Insecta</taxon>
        <taxon>Pterygota</taxon>
        <taxon>Neoptera</taxon>
        <taxon>Endopterygota</taxon>
        <taxon>Coleoptera</taxon>
        <taxon>Polyphaga</taxon>
        <taxon>Cucujiformia</taxon>
        <taxon>Coccinelloidea</taxon>
        <taxon>Coccinellidae</taxon>
        <taxon>Epilachninae</taxon>
        <taxon>Epilachnini</taxon>
        <taxon>Henosepilachna</taxon>
    </lineage>
</organism>
<dbReference type="PANTHER" id="PTHR19446">
    <property type="entry name" value="REVERSE TRANSCRIPTASES"/>
    <property type="match status" value="1"/>
</dbReference>
<dbReference type="Pfam" id="PF00078">
    <property type="entry name" value="RVT_1"/>
    <property type="match status" value="1"/>
</dbReference>
<sequence length="275" mass="31446">MLSTIFDKYNKFLLKLIPEKLDALEKLPFSCNISYNEKTFSLLPTTSEEIKKILDRVKNKISSGDDGILSFIVKLCSDDIKDILFYIVNNSFKYGIFPDQLKLALIKPIHKKGDSRQMENYLPISLLPSLSKVFEMAILDRLLKFINDCKLLSDTQHGFLKGKSTQTAIYKFTETLIHLIEEGKWAMGLFLDLTKAYDCLFREYILNKLEIMGVRNRALCWFESYLSGRQQRVALSKQGVEVKSTIETSEIGVPQGSVLGPILFILFLNDVNDCT</sequence>
<dbReference type="InterPro" id="IPR043502">
    <property type="entry name" value="DNA/RNA_pol_sf"/>
</dbReference>
<dbReference type="InterPro" id="IPR000477">
    <property type="entry name" value="RT_dom"/>
</dbReference>
<evidence type="ECO:0000259" key="1">
    <source>
        <dbReference type="PROSITE" id="PS50878"/>
    </source>
</evidence>
<accession>A0AAW1TWS9</accession>
<keyword evidence="3" id="KW-1185">Reference proteome</keyword>
<gene>
    <name evidence="2" type="ORF">WA026_011153</name>
</gene>
<dbReference type="GO" id="GO:0071897">
    <property type="term" value="P:DNA biosynthetic process"/>
    <property type="evidence" value="ECO:0007669"/>
    <property type="project" value="UniProtKB-ARBA"/>
</dbReference>
<dbReference type="Proteomes" id="UP001431783">
    <property type="component" value="Unassembled WGS sequence"/>
</dbReference>
<evidence type="ECO:0000313" key="2">
    <source>
        <dbReference type="EMBL" id="KAK9876042.1"/>
    </source>
</evidence>
<protein>
    <recommendedName>
        <fullName evidence="1">Reverse transcriptase domain-containing protein</fullName>
    </recommendedName>
</protein>
<reference evidence="2 3" key="1">
    <citation type="submission" date="2023-03" db="EMBL/GenBank/DDBJ databases">
        <title>Genome insight into feeding habits of ladybird beetles.</title>
        <authorList>
            <person name="Li H.-S."/>
            <person name="Huang Y.-H."/>
            <person name="Pang H."/>
        </authorList>
    </citation>
    <scope>NUCLEOTIDE SEQUENCE [LARGE SCALE GENOMIC DNA]</scope>
    <source>
        <strain evidence="2">SYSU_2023b</strain>
        <tissue evidence="2">Whole body</tissue>
    </source>
</reference>
<dbReference type="AlphaFoldDB" id="A0AAW1TWS9"/>